<organism evidence="4 5">
    <name type="scientific">Caenorhabditis auriculariae</name>
    <dbReference type="NCBI Taxonomy" id="2777116"/>
    <lineage>
        <taxon>Eukaryota</taxon>
        <taxon>Metazoa</taxon>
        <taxon>Ecdysozoa</taxon>
        <taxon>Nematoda</taxon>
        <taxon>Chromadorea</taxon>
        <taxon>Rhabditida</taxon>
        <taxon>Rhabditina</taxon>
        <taxon>Rhabditomorpha</taxon>
        <taxon>Rhabditoidea</taxon>
        <taxon>Rhabditidae</taxon>
        <taxon>Peloderinae</taxon>
        <taxon>Caenorhabditis</taxon>
    </lineage>
</organism>
<keyword evidence="5" id="KW-1185">Reference proteome</keyword>
<name>A0A8S1HB18_9PELO</name>
<dbReference type="PROSITE" id="PS51670">
    <property type="entry name" value="SHKT"/>
    <property type="match status" value="2"/>
</dbReference>
<dbReference type="Proteomes" id="UP000835052">
    <property type="component" value="Unassembled WGS sequence"/>
</dbReference>
<dbReference type="Gene3D" id="1.10.10.1940">
    <property type="match status" value="2"/>
</dbReference>
<feature type="signal peptide" evidence="2">
    <location>
        <begin position="1"/>
        <end position="16"/>
    </location>
</feature>
<dbReference type="PANTHER" id="PTHR21724">
    <property type="entry name" value="SHKT DOMAIN-CONTAINING PROTEIN"/>
    <property type="match status" value="1"/>
</dbReference>
<dbReference type="Gene3D" id="1.10.10.1870">
    <property type="entry name" value="ShTK domain-like"/>
    <property type="match status" value="1"/>
</dbReference>
<gene>
    <name evidence="4" type="ORF">CAUJ_LOCUS8294</name>
</gene>
<protein>
    <recommendedName>
        <fullName evidence="3">ShKT domain-containing protein</fullName>
    </recommendedName>
</protein>
<comment type="caution">
    <text evidence="1">Lacks conserved residue(s) required for the propagation of feature annotation.</text>
</comment>
<feature type="domain" description="ShKT" evidence="3">
    <location>
        <begin position="114"/>
        <end position="152"/>
    </location>
</feature>
<evidence type="ECO:0000256" key="1">
    <source>
        <dbReference type="PROSITE-ProRule" id="PRU01005"/>
    </source>
</evidence>
<dbReference type="AlphaFoldDB" id="A0A8S1HB18"/>
<dbReference type="PANTHER" id="PTHR21724:SF0">
    <property type="entry name" value="SHKT DOMAIN-CONTAINING PROTEIN"/>
    <property type="match status" value="1"/>
</dbReference>
<dbReference type="InterPro" id="IPR003582">
    <property type="entry name" value="ShKT_dom"/>
</dbReference>
<dbReference type="OrthoDB" id="5813795at2759"/>
<sequence length="247" mass="25587">MLFLLAFLFSVPSTSAAIVGDLNCTTYNGTAFVYANTATICSNALSDTACNALYPTAPAGGPLPAPGTDAARPTNCYTSKTTTPAPVDKDMKTAAINQCAKTCGYCCQSAPYSCPNAQYPSMNCASITNSQCLDPNWRTVIAANCPAACGLCNTGGCVDAVVDCANDVTICNSVGMQDFVNKYCQRTCGRCPSTTAANSGGTGGSCSRFITDSSANCKAWSGNGFCSNTFYTTAQRKAYCATTCRIC</sequence>
<accession>A0A8S1HB18</accession>
<keyword evidence="2" id="KW-0732">Signal</keyword>
<dbReference type="Pfam" id="PF01549">
    <property type="entry name" value="ShK"/>
    <property type="match status" value="4"/>
</dbReference>
<evidence type="ECO:0000259" key="3">
    <source>
        <dbReference type="PROSITE" id="PS51670"/>
    </source>
</evidence>
<evidence type="ECO:0000256" key="2">
    <source>
        <dbReference type="SAM" id="SignalP"/>
    </source>
</evidence>
<proteinExistence type="predicted"/>
<evidence type="ECO:0000313" key="4">
    <source>
        <dbReference type="EMBL" id="CAD6192375.1"/>
    </source>
</evidence>
<feature type="domain" description="ShKT" evidence="3">
    <location>
        <begin position="206"/>
        <end position="247"/>
    </location>
</feature>
<reference evidence="4" key="1">
    <citation type="submission" date="2020-10" db="EMBL/GenBank/DDBJ databases">
        <authorList>
            <person name="Kikuchi T."/>
        </authorList>
    </citation>
    <scope>NUCLEOTIDE SEQUENCE</scope>
    <source>
        <strain evidence="4">NKZ352</strain>
    </source>
</reference>
<evidence type="ECO:0000313" key="5">
    <source>
        <dbReference type="Proteomes" id="UP000835052"/>
    </source>
</evidence>
<dbReference type="EMBL" id="CAJGYM010000027">
    <property type="protein sequence ID" value="CAD6192375.1"/>
    <property type="molecule type" value="Genomic_DNA"/>
</dbReference>
<feature type="chain" id="PRO_5035827960" description="ShKT domain-containing protein" evidence="2">
    <location>
        <begin position="17"/>
        <end position="247"/>
    </location>
</feature>
<comment type="caution">
    <text evidence="4">The sequence shown here is derived from an EMBL/GenBank/DDBJ whole genome shotgun (WGS) entry which is preliminary data.</text>
</comment>
<dbReference type="SMART" id="SM00254">
    <property type="entry name" value="ShKT"/>
    <property type="match status" value="4"/>
</dbReference>